<evidence type="ECO:0000313" key="1">
    <source>
        <dbReference type="EMBL" id="KAB0567277.1"/>
    </source>
</evidence>
<accession>A0A643EVR2</accession>
<dbReference type="EMBL" id="VZPE01000011">
    <property type="protein sequence ID" value="KAB0567277.1"/>
    <property type="molecule type" value="Genomic_DNA"/>
</dbReference>
<dbReference type="AlphaFoldDB" id="A0A643EVR2"/>
<name>A0A643EVR2_9HYPH</name>
<comment type="caution">
    <text evidence="1">The sequence shown here is derived from an EMBL/GenBank/DDBJ whole genome shotgun (WGS) entry which is preliminary data.</text>
</comment>
<reference evidence="1" key="1">
    <citation type="submission" date="2019-09" db="EMBL/GenBank/DDBJ databases">
        <title>Draft genome sequences of 48 bacterial type strains from the CCUG.</title>
        <authorList>
            <person name="Tunovic T."/>
            <person name="Pineiro-Iglesias B."/>
            <person name="Unosson C."/>
            <person name="Inganas E."/>
            <person name="Ohlen M."/>
            <person name="Cardew S."/>
            <person name="Jensie-Markopoulos S."/>
            <person name="Salva-Serra F."/>
            <person name="Jaen-Luchoro D."/>
            <person name="Karlsson R."/>
            <person name="Svensson-Stadler L."/>
            <person name="Chun J."/>
            <person name="Moore E."/>
        </authorList>
    </citation>
    <scope>NUCLEOTIDE SEQUENCE</scope>
    <source>
        <strain evidence="1">CCUG 50899</strain>
    </source>
</reference>
<organism evidence="1">
    <name type="scientific">Brucella pituitosa</name>
    <dbReference type="NCBI Taxonomy" id="571256"/>
    <lineage>
        <taxon>Bacteria</taxon>
        <taxon>Pseudomonadati</taxon>
        <taxon>Pseudomonadota</taxon>
        <taxon>Alphaproteobacteria</taxon>
        <taxon>Hyphomicrobiales</taxon>
        <taxon>Brucellaceae</taxon>
        <taxon>Brucella/Ochrobactrum group</taxon>
        <taxon>Brucella</taxon>
    </lineage>
</organism>
<protein>
    <submittedName>
        <fullName evidence="1">Uncharacterized protein</fullName>
    </submittedName>
</protein>
<proteinExistence type="predicted"/>
<sequence length="83" mass="9118">MALAVAVLDYTSTHAFQTGFSAENLLNAKRGFSAENPACFASNFRRVAPESVVNQVLTLKLLTTQQNEAILTLNISNNEVERF</sequence>
<gene>
    <name evidence="1" type="ORF">F7Q93_20870</name>
</gene>
<dbReference type="RefSeq" id="WP_128095046.1">
    <property type="nucleotide sequence ID" value="NZ_JBHEEN010000013.1"/>
</dbReference>